<proteinExistence type="predicted"/>
<dbReference type="Proteomes" id="UP000018721">
    <property type="component" value="Unassembled WGS sequence"/>
</dbReference>
<dbReference type="HOGENOM" id="CLU_550415_0_0_1"/>
<dbReference type="Pfam" id="PF10551">
    <property type="entry name" value="MULE"/>
    <property type="match status" value="1"/>
</dbReference>
<reference evidence="3 4" key="1">
    <citation type="submission" date="2013-11" db="EMBL/GenBank/DDBJ databases">
        <title>The Genome Sequence of Phytophthora parasitica P1569.</title>
        <authorList>
            <consortium name="The Broad Institute Genomics Platform"/>
            <person name="Russ C."/>
            <person name="Tyler B."/>
            <person name="Panabieres F."/>
            <person name="Shan W."/>
            <person name="Tripathy S."/>
            <person name="Grunwald N."/>
            <person name="Machado M."/>
            <person name="Johnson C.S."/>
            <person name="Arredondo F."/>
            <person name="Hong C."/>
            <person name="Coffey M."/>
            <person name="Young S.K."/>
            <person name="Zeng Q."/>
            <person name="Gargeya S."/>
            <person name="Fitzgerald M."/>
            <person name="Abouelleil A."/>
            <person name="Alvarado L."/>
            <person name="Chapman S.B."/>
            <person name="Gainer-Dewar J."/>
            <person name="Goldberg J."/>
            <person name="Griggs A."/>
            <person name="Gujja S."/>
            <person name="Hansen M."/>
            <person name="Howarth C."/>
            <person name="Imamovic A."/>
            <person name="Ireland A."/>
            <person name="Larimer J."/>
            <person name="McCowan C."/>
            <person name="Murphy C."/>
            <person name="Pearson M."/>
            <person name="Poon T.W."/>
            <person name="Priest M."/>
            <person name="Roberts A."/>
            <person name="Saif S."/>
            <person name="Shea T."/>
            <person name="Sykes S."/>
            <person name="Wortman J."/>
            <person name="Nusbaum C."/>
            <person name="Birren B."/>
        </authorList>
    </citation>
    <scope>NUCLEOTIDE SEQUENCE [LARGE SCALE GENOMIC DNA]</scope>
    <source>
        <strain evidence="3 4">P1569</strain>
    </source>
</reference>
<name>V9EJ40_PHYNI</name>
<dbReference type="PANTHER" id="PTHR33977:SF1">
    <property type="entry name" value="ZINC ION BINDING PROTEIN"/>
    <property type="match status" value="1"/>
</dbReference>
<keyword evidence="4" id="KW-1185">Reference proteome</keyword>
<evidence type="ECO:0000313" key="4">
    <source>
        <dbReference type="Proteomes" id="UP000018721"/>
    </source>
</evidence>
<feature type="region of interest" description="Disordered" evidence="1">
    <location>
        <begin position="408"/>
        <end position="433"/>
    </location>
</feature>
<feature type="compositionally biased region" description="Basic and acidic residues" evidence="1">
    <location>
        <begin position="408"/>
        <end position="417"/>
    </location>
</feature>
<feature type="region of interest" description="Disordered" evidence="1">
    <location>
        <begin position="462"/>
        <end position="496"/>
    </location>
</feature>
<feature type="domain" description="MULE transposase" evidence="2">
    <location>
        <begin position="97"/>
        <end position="202"/>
    </location>
</feature>
<evidence type="ECO:0000313" key="3">
    <source>
        <dbReference type="EMBL" id="ETI38961.1"/>
    </source>
</evidence>
<sequence>MPGVDQDKLLRTVQNAVRNYRRSVLHDNDFIDEMVALALKNRFRDAMDDTTAFAFGFDLDHKNEPILGRVEGDDPLIVGFATKSTIRRLDSSENFMLHLDATFKLNSKGYPVIVMGLSDMWRQFHPICLFLVSDLKQPQWESVLRAAITMYQRISGHPPCISFVMMDVDSAQHSAFEVVALQMLRMDQQPTYIMCFFHVMTNVRKRVIKFTEQDKSIVYRHIYRIHYARTQMEKQTRVNEALDAWDCNEHCRSFKEYFVKQWLTGRSSKWQCLETPMDMAKTNNPVKNFNRQLKNQHTLRRLLRLNPLFIELLKVCSVRAILTKDMARSTRAAPHMVRSYRKAMSKKLLCVTNESDGVISSANLPTNRNSIAFITESVEDDTERTLPTLRSAVSGICVYHRLELPEDQSRSVSEERSSSLTEIQKLGEEDRTDLQYEVEDQPSWGCPAEAWSTLRGNAGASAYLSRQAGKEKKGPPNRSRTCFEPGVTNGYHHAEP</sequence>
<evidence type="ECO:0000259" key="2">
    <source>
        <dbReference type="Pfam" id="PF10551"/>
    </source>
</evidence>
<dbReference type="EMBL" id="ANIZ01002703">
    <property type="protein sequence ID" value="ETI38961.1"/>
    <property type="molecule type" value="Genomic_DNA"/>
</dbReference>
<comment type="caution">
    <text evidence="3">The sequence shown here is derived from an EMBL/GenBank/DDBJ whole genome shotgun (WGS) entry which is preliminary data.</text>
</comment>
<dbReference type="AlphaFoldDB" id="V9EJ40"/>
<accession>V9EJ40</accession>
<dbReference type="PANTHER" id="PTHR33977">
    <property type="entry name" value="ZINC ION BINDING PROTEIN"/>
    <property type="match status" value="1"/>
</dbReference>
<evidence type="ECO:0000256" key="1">
    <source>
        <dbReference type="SAM" id="MobiDB-lite"/>
    </source>
</evidence>
<protein>
    <recommendedName>
        <fullName evidence="2">MULE transposase domain-containing protein</fullName>
    </recommendedName>
</protein>
<dbReference type="InterPro" id="IPR018289">
    <property type="entry name" value="MULE_transposase_dom"/>
</dbReference>
<organism evidence="3 4">
    <name type="scientific">Phytophthora nicotianae P1569</name>
    <dbReference type="NCBI Taxonomy" id="1317065"/>
    <lineage>
        <taxon>Eukaryota</taxon>
        <taxon>Sar</taxon>
        <taxon>Stramenopiles</taxon>
        <taxon>Oomycota</taxon>
        <taxon>Peronosporomycetes</taxon>
        <taxon>Peronosporales</taxon>
        <taxon>Peronosporaceae</taxon>
        <taxon>Phytophthora</taxon>
    </lineage>
</organism>
<gene>
    <name evidence="3" type="ORF">F443_15400</name>
</gene>